<dbReference type="OrthoDB" id="4062651at2759"/>
<dbReference type="PANTHER" id="PTHR11102:SF160">
    <property type="entry name" value="ERAD-ASSOCIATED E3 UBIQUITIN-PROTEIN LIGASE COMPONENT HRD3"/>
    <property type="match status" value="1"/>
</dbReference>
<dbReference type="InterPro" id="IPR011990">
    <property type="entry name" value="TPR-like_helical_dom_sf"/>
</dbReference>
<dbReference type="Pfam" id="PF07714">
    <property type="entry name" value="PK_Tyr_Ser-Thr"/>
    <property type="match status" value="1"/>
</dbReference>
<protein>
    <recommendedName>
        <fullName evidence="2">Protein kinase domain-containing protein</fullName>
    </recommendedName>
</protein>
<dbReference type="Gene3D" id="1.25.40.10">
    <property type="entry name" value="Tetratricopeptide repeat domain"/>
    <property type="match status" value="2"/>
</dbReference>
<dbReference type="SMART" id="SM00671">
    <property type="entry name" value="SEL1"/>
    <property type="match status" value="7"/>
</dbReference>
<dbReference type="InterPro" id="IPR000719">
    <property type="entry name" value="Prot_kinase_dom"/>
</dbReference>
<dbReference type="SUPFAM" id="SSF81901">
    <property type="entry name" value="HCP-like"/>
    <property type="match status" value="1"/>
</dbReference>
<dbReference type="PANTHER" id="PTHR11102">
    <property type="entry name" value="SEL-1-LIKE PROTEIN"/>
    <property type="match status" value="1"/>
</dbReference>
<dbReference type="SUPFAM" id="SSF56112">
    <property type="entry name" value="Protein kinase-like (PK-like)"/>
    <property type="match status" value="1"/>
</dbReference>
<name>A0A397JJV1_9GLOM</name>
<keyword evidence="4" id="KW-1185">Reference proteome</keyword>
<dbReference type="STRING" id="1348612.A0A397JJV1"/>
<dbReference type="PROSITE" id="PS50011">
    <property type="entry name" value="PROTEIN_KINASE_DOM"/>
    <property type="match status" value="1"/>
</dbReference>
<evidence type="ECO:0000256" key="1">
    <source>
        <dbReference type="ARBA" id="ARBA00038101"/>
    </source>
</evidence>
<dbReference type="GO" id="GO:0004672">
    <property type="term" value="F:protein kinase activity"/>
    <property type="evidence" value="ECO:0007669"/>
    <property type="project" value="InterPro"/>
</dbReference>
<dbReference type="Proteomes" id="UP000266861">
    <property type="component" value="Unassembled WGS sequence"/>
</dbReference>
<evidence type="ECO:0000313" key="4">
    <source>
        <dbReference type="Proteomes" id="UP000266861"/>
    </source>
</evidence>
<dbReference type="GO" id="GO:0005524">
    <property type="term" value="F:ATP binding"/>
    <property type="evidence" value="ECO:0007669"/>
    <property type="project" value="InterPro"/>
</dbReference>
<dbReference type="InterPro" id="IPR006597">
    <property type="entry name" value="Sel1-like"/>
</dbReference>
<accession>A0A397JJV1</accession>
<organism evidence="3 4">
    <name type="scientific">Diversispora epigaea</name>
    <dbReference type="NCBI Taxonomy" id="1348612"/>
    <lineage>
        <taxon>Eukaryota</taxon>
        <taxon>Fungi</taxon>
        <taxon>Fungi incertae sedis</taxon>
        <taxon>Mucoromycota</taxon>
        <taxon>Glomeromycotina</taxon>
        <taxon>Glomeromycetes</taxon>
        <taxon>Diversisporales</taxon>
        <taxon>Diversisporaceae</taxon>
        <taxon>Diversispora</taxon>
    </lineage>
</organism>
<evidence type="ECO:0000259" key="2">
    <source>
        <dbReference type="PROSITE" id="PS50011"/>
    </source>
</evidence>
<proteinExistence type="inferred from homology"/>
<dbReference type="InterPro" id="IPR050767">
    <property type="entry name" value="Sel1_AlgK"/>
</dbReference>
<dbReference type="Gene3D" id="1.10.510.10">
    <property type="entry name" value="Transferase(Phosphotransferase) domain 1"/>
    <property type="match status" value="1"/>
</dbReference>
<dbReference type="InterPro" id="IPR011009">
    <property type="entry name" value="Kinase-like_dom_sf"/>
</dbReference>
<sequence length="723" mass="83591">MSQRKTSNNSNNNDITFYHYSRFENIKKINKNVYKADIKKIISQQKKTVAEVVVVLKCISLNNNFTLNDFINEVKKHRKLEISDNILKFYGITKQENTNNYMIVREYANNGSLRQYLRTNFQKLDWNVKLNLSKQIANALMNLHSNNIIHGKLTSESILVHNGAIKLNDFGIKYLKSLFTTITIPIQYTDSRYLELFNKSLDIYSLGIILWEISCDGILPFENESLTKLSSALSSTNNNIIDLINDIIAKGKKEKCIPGIPPKYKEIYADCLKHHGNSRPDIIEVVSDLSEINIVSNINLTNNLEKPNEKVQSSPPHINFATTTINNFNISVIKKLFEFYNNLFETQSQAIRPIMMNDYIKEHNLNSVKILHKMIRYSSNHWFTSLIGFFYQNGIGTVIDNKMAFKFFSLAANERIFMKNISSNLSLRKFYNINKEIGIIRLAHMYRHGLGVERDLEKCFQIYSKAAGEGSHAALSCMANCYEKGHGVEKNKEKAFELFLKSEKGDPHTQFNVGTCFRNGLGIAKDETKGLQWFIKSALSGNINAIYEIGHYYDKGICVDVDKNEAFKWYFKGAEKGDSWAQYKLGIFYEYGNGIDRNQVKAFEWYKKAAENGLSNSQYRLGECFYDGYGTKKDIFTAQLDKFLVPQHERDKFLRVIESVDELCDLLSKEVSHLQAECAKIYRWMLERYALIEKTIEFEKEEWRKSCWLNLVKIEGKLISMVL</sequence>
<dbReference type="EMBL" id="PQFF01000027">
    <property type="protein sequence ID" value="RHZ87887.1"/>
    <property type="molecule type" value="Genomic_DNA"/>
</dbReference>
<gene>
    <name evidence="3" type="ORF">Glove_29g125</name>
</gene>
<feature type="domain" description="Protein kinase" evidence="2">
    <location>
        <begin position="23"/>
        <end position="294"/>
    </location>
</feature>
<comment type="caution">
    <text evidence="3">The sequence shown here is derived from an EMBL/GenBank/DDBJ whole genome shotgun (WGS) entry which is preliminary data.</text>
</comment>
<dbReference type="InterPro" id="IPR001245">
    <property type="entry name" value="Ser-Thr/Tyr_kinase_cat_dom"/>
</dbReference>
<reference evidence="3 4" key="1">
    <citation type="submission" date="2018-08" db="EMBL/GenBank/DDBJ databases">
        <title>Genome and evolution of the arbuscular mycorrhizal fungus Diversispora epigaea (formerly Glomus versiforme) and its bacterial endosymbionts.</title>
        <authorList>
            <person name="Sun X."/>
            <person name="Fei Z."/>
            <person name="Harrison M."/>
        </authorList>
    </citation>
    <scope>NUCLEOTIDE SEQUENCE [LARGE SCALE GENOMIC DNA]</scope>
    <source>
        <strain evidence="3 4">IT104</strain>
    </source>
</reference>
<dbReference type="AlphaFoldDB" id="A0A397JJV1"/>
<evidence type="ECO:0000313" key="3">
    <source>
        <dbReference type="EMBL" id="RHZ87887.1"/>
    </source>
</evidence>
<dbReference type="Pfam" id="PF08238">
    <property type="entry name" value="Sel1"/>
    <property type="match status" value="7"/>
</dbReference>
<comment type="similarity">
    <text evidence="1">Belongs to the sel-1 family.</text>
</comment>